<dbReference type="Proteomes" id="UP001178507">
    <property type="component" value="Unassembled WGS sequence"/>
</dbReference>
<feature type="region of interest" description="Disordered" evidence="1">
    <location>
        <begin position="333"/>
        <end position="383"/>
    </location>
</feature>
<organism evidence="2 3">
    <name type="scientific">Effrenium voratum</name>
    <dbReference type="NCBI Taxonomy" id="2562239"/>
    <lineage>
        <taxon>Eukaryota</taxon>
        <taxon>Sar</taxon>
        <taxon>Alveolata</taxon>
        <taxon>Dinophyceae</taxon>
        <taxon>Suessiales</taxon>
        <taxon>Symbiodiniaceae</taxon>
        <taxon>Effrenium</taxon>
    </lineage>
</organism>
<feature type="compositionally biased region" description="Low complexity" evidence="1">
    <location>
        <begin position="352"/>
        <end position="365"/>
    </location>
</feature>
<keyword evidence="3" id="KW-1185">Reference proteome</keyword>
<protein>
    <submittedName>
        <fullName evidence="2">Uncharacterized protein</fullName>
    </submittedName>
</protein>
<feature type="compositionally biased region" description="Low complexity" evidence="1">
    <location>
        <begin position="268"/>
        <end position="282"/>
    </location>
</feature>
<evidence type="ECO:0000313" key="3">
    <source>
        <dbReference type="Proteomes" id="UP001178507"/>
    </source>
</evidence>
<proteinExistence type="predicted"/>
<accession>A0AA36JL40</accession>
<feature type="region of interest" description="Disordered" evidence="1">
    <location>
        <begin position="261"/>
        <end position="295"/>
    </location>
</feature>
<evidence type="ECO:0000313" key="2">
    <source>
        <dbReference type="EMBL" id="CAJ1407576.1"/>
    </source>
</evidence>
<feature type="region of interest" description="Disordered" evidence="1">
    <location>
        <begin position="436"/>
        <end position="465"/>
    </location>
</feature>
<dbReference type="AlphaFoldDB" id="A0AA36JL40"/>
<comment type="caution">
    <text evidence="2">The sequence shown here is derived from an EMBL/GenBank/DDBJ whole genome shotgun (WGS) entry which is preliminary data.</text>
</comment>
<name>A0AA36JL40_9DINO</name>
<dbReference type="EMBL" id="CAUJNA010003677">
    <property type="protein sequence ID" value="CAJ1407576.1"/>
    <property type="molecule type" value="Genomic_DNA"/>
</dbReference>
<sequence>RRSSVSAEAGDGDAPAGLWQPTRRGTLKFVWTFSKFLSRLQSMRDIYEEMCSSRNSRALMQRLDSEPFSNPWQEFEEHEIRMMLATKSGNSGSPIAEARVLAGLTSPGTEARLMLHGYKSGNFGKSTSDASLALASAVTPTAGRREVEALDAKSDELLAKSQFLLEGASALLLQDHPRPGSCRSTVVECLDPEEESRMQELELKVEEGMKKFQLYWGRRGNPSMASSFLANTAATPKAGANASRHWASQGLFQATKSVACGDSRGRSAHQGSASSSSEGSWGIEDDTRETGEAVVPRLTLRAPTMADAMSLEQALHAENSILEREVARQRAEIQELKKKRSHAPQEPRVAVGGTTSRSTSSRSGSKTPAQGGAGSVPVPRFVPRAAGSTTCTMQRSPQSPRVMQGVATPVCSPRGEVPSRLCAYLPTNGWVYAAPASSQAQTPRTSAAPVRTAVRMRTVPSPTSH</sequence>
<reference evidence="2" key="1">
    <citation type="submission" date="2023-08" db="EMBL/GenBank/DDBJ databases">
        <authorList>
            <person name="Chen Y."/>
            <person name="Shah S."/>
            <person name="Dougan E. K."/>
            <person name="Thang M."/>
            <person name="Chan C."/>
        </authorList>
    </citation>
    <scope>NUCLEOTIDE SEQUENCE</scope>
</reference>
<feature type="compositionally biased region" description="Polar residues" evidence="1">
    <location>
        <begin position="436"/>
        <end position="445"/>
    </location>
</feature>
<gene>
    <name evidence="2" type="ORF">EVOR1521_LOCUS29226</name>
</gene>
<evidence type="ECO:0000256" key="1">
    <source>
        <dbReference type="SAM" id="MobiDB-lite"/>
    </source>
</evidence>
<feature type="non-terminal residue" evidence="2">
    <location>
        <position position="465"/>
    </location>
</feature>